<organism evidence="3 4">
    <name type="scientific">Trachipleistophora hominis</name>
    <name type="common">Microsporidian parasite</name>
    <dbReference type="NCBI Taxonomy" id="72359"/>
    <lineage>
        <taxon>Eukaryota</taxon>
        <taxon>Fungi</taxon>
        <taxon>Fungi incertae sedis</taxon>
        <taxon>Microsporidia</taxon>
        <taxon>Pleistophoridae</taxon>
        <taxon>Trachipleistophora</taxon>
    </lineage>
</organism>
<dbReference type="PROSITE" id="PS51421">
    <property type="entry name" value="RAS"/>
    <property type="match status" value="1"/>
</dbReference>
<dbReference type="VEuPathDB" id="MicrosporidiaDB:THOM_2518"/>
<reference evidence="3 4" key="1">
    <citation type="journal article" date="2012" name="PLoS Pathog.">
        <title>The genome of the obligate intracellular parasite Trachipleistophora hominis: new insights into microsporidian genome dynamics and reductive evolution.</title>
        <authorList>
            <person name="Heinz E."/>
            <person name="Williams T.A."/>
            <person name="Nakjang S."/>
            <person name="Noel C.J."/>
            <person name="Swan D.C."/>
            <person name="Goldberg A.V."/>
            <person name="Harris S.R."/>
            <person name="Weinmaier T."/>
            <person name="Markert S."/>
            <person name="Becher D."/>
            <person name="Bernhardt J."/>
            <person name="Dagan T."/>
            <person name="Hacker C."/>
            <person name="Lucocq J.M."/>
            <person name="Schweder T."/>
            <person name="Rattei T."/>
            <person name="Hall N."/>
            <person name="Hirt R.P."/>
            <person name="Embley T.M."/>
        </authorList>
    </citation>
    <scope>NUCLEOTIDE SEQUENCE [LARGE SCALE GENOMIC DNA]</scope>
</reference>
<dbReference type="InterPro" id="IPR001806">
    <property type="entry name" value="Small_GTPase"/>
</dbReference>
<gene>
    <name evidence="3" type="ORF">THOM_2518</name>
</gene>
<dbReference type="EMBL" id="JH994035">
    <property type="protein sequence ID" value="ELQ74604.1"/>
    <property type="molecule type" value="Genomic_DNA"/>
</dbReference>
<dbReference type="SMART" id="SM00174">
    <property type="entry name" value="RHO"/>
    <property type="match status" value="1"/>
</dbReference>
<proteinExistence type="predicted"/>
<dbReference type="InParanoid" id="L7JT50"/>
<evidence type="ECO:0000256" key="2">
    <source>
        <dbReference type="ARBA" id="ARBA00023134"/>
    </source>
</evidence>
<dbReference type="PROSITE" id="PS51420">
    <property type="entry name" value="RHO"/>
    <property type="match status" value="1"/>
</dbReference>
<dbReference type="Gene3D" id="3.40.50.300">
    <property type="entry name" value="P-loop containing nucleotide triphosphate hydrolases"/>
    <property type="match status" value="1"/>
</dbReference>
<dbReference type="GO" id="GO:0005525">
    <property type="term" value="F:GTP binding"/>
    <property type="evidence" value="ECO:0007669"/>
    <property type="project" value="UniProtKB-KW"/>
</dbReference>
<dbReference type="FunFam" id="3.40.50.300:FF:001204">
    <property type="entry name" value="Small GTP-binding protein, putative"/>
    <property type="match status" value="1"/>
</dbReference>
<name>L7JT50_TRAHO</name>
<protein>
    <submittedName>
        <fullName evidence="3">GTPase Rab6/YPT6/Ryh1, small G protein superfamily</fullName>
    </submittedName>
</protein>
<dbReference type="InterPro" id="IPR005225">
    <property type="entry name" value="Small_GTP-bd"/>
</dbReference>
<evidence type="ECO:0000313" key="3">
    <source>
        <dbReference type="EMBL" id="ELQ74604.1"/>
    </source>
</evidence>
<dbReference type="SMART" id="SM00175">
    <property type="entry name" value="RAB"/>
    <property type="match status" value="1"/>
</dbReference>
<dbReference type="HOGENOM" id="CLU_041217_10_2_1"/>
<dbReference type="OMA" id="NCFFRET"/>
<dbReference type="Pfam" id="PF00071">
    <property type="entry name" value="Ras"/>
    <property type="match status" value="1"/>
</dbReference>
<evidence type="ECO:0000256" key="1">
    <source>
        <dbReference type="ARBA" id="ARBA00022741"/>
    </source>
</evidence>
<dbReference type="PROSITE" id="PS51419">
    <property type="entry name" value="RAB"/>
    <property type="match status" value="1"/>
</dbReference>
<dbReference type="AlphaFoldDB" id="L7JT50"/>
<dbReference type="OrthoDB" id="9989112at2759"/>
<dbReference type="STRING" id="72359.L7JT50"/>
<accession>L7JT50</accession>
<dbReference type="InterPro" id="IPR050227">
    <property type="entry name" value="Rab"/>
</dbReference>
<dbReference type="Proteomes" id="UP000011185">
    <property type="component" value="Unassembled WGS sequence"/>
</dbReference>
<dbReference type="SMART" id="SM00176">
    <property type="entry name" value="RAN"/>
    <property type="match status" value="1"/>
</dbReference>
<keyword evidence="4" id="KW-1185">Reference proteome</keyword>
<dbReference type="NCBIfam" id="TIGR00231">
    <property type="entry name" value="small_GTP"/>
    <property type="match status" value="1"/>
</dbReference>
<dbReference type="SUPFAM" id="SSF52540">
    <property type="entry name" value="P-loop containing nucleoside triphosphate hydrolases"/>
    <property type="match status" value="1"/>
</dbReference>
<dbReference type="InterPro" id="IPR027417">
    <property type="entry name" value="P-loop_NTPase"/>
</dbReference>
<dbReference type="PRINTS" id="PR00449">
    <property type="entry name" value="RASTRNSFRMNG"/>
</dbReference>
<sequence length="198" mass="23114">MRSKYKIVFLGNQSVGKTTLISQFTNKEADENYHPTIGIDFTYLKVNLQGREVRLQLWDTAGQERFNSIIPNYTRGAYAAIIVFDLKHLNSFENIDHWIRDLVLINDPDRLTKIVIVGNKKELVDEKEREEVKIRAVEKAKEYNGKYIETCAMKYEDIRELVDHVNDLVIQDFAENDEEDKDDVVEIQAQKGRRCCPM</sequence>
<dbReference type="PANTHER" id="PTHR47977">
    <property type="entry name" value="RAS-RELATED PROTEIN RAB"/>
    <property type="match status" value="1"/>
</dbReference>
<keyword evidence="2" id="KW-0342">GTP-binding</keyword>
<evidence type="ECO:0000313" key="4">
    <source>
        <dbReference type="Proteomes" id="UP000011185"/>
    </source>
</evidence>
<keyword evidence="1" id="KW-0547">Nucleotide-binding</keyword>
<dbReference type="SMART" id="SM00173">
    <property type="entry name" value="RAS"/>
    <property type="match status" value="1"/>
</dbReference>
<dbReference type="GO" id="GO:0003924">
    <property type="term" value="F:GTPase activity"/>
    <property type="evidence" value="ECO:0007669"/>
    <property type="project" value="InterPro"/>
</dbReference>